<evidence type="ECO:0000259" key="1">
    <source>
        <dbReference type="Pfam" id="PF06985"/>
    </source>
</evidence>
<comment type="caution">
    <text evidence="2">The sequence shown here is derived from an EMBL/GenBank/DDBJ whole genome shotgun (WGS) entry which is preliminary data.</text>
</comment>
<dbReference type="EMBL" id="JAGMVJ010000002">
    <property type="protein sequence ID" value="KAH7093468.1"/>
    <property type="molecule type" value="Genomic_DNA"/>
</dbReference>
<dbReference type="PANTHER" id="PTHR24148:SF73">
    <property type="entry name" value="HET DOMAIN PROTEIN (AFU_ORTHOLOGUE AFUA_8G01020)"/>
    <property type="match status" value="1"/>
</dbReference>
<gene>
    <name evidence="2" type="ORF">FB567DRAFT_609966</name>
</gene>
<dbReference type="OrthoDB" id="2157530at2759"/>
<evidence type="ECO:0000313" key="2">
    <source>
        <dbReference type="EMBL" id="KAH7093468.1"/>
    </source>
</evidence>
<proteinExistence type="predicted"/>
<dbReference type="AlphaFoldDB" id="A0A8K0W3I2"/>
<reference evidence="2" key="1">
    <citation type="journal article" date="2021" name="Nat. Commun.">
        <title>Genetic determinants of endophytism in the Arabidopsis root mycobiome.</title>
        <authorList>
            <person name="Mesny F."/>
            <person name="Miyauchi S."/>
            <person name="Thiergart T."/>
            <person name="Pickel B."/>
            <person name="Atanasova L."/>
            <person name="Karlsson M."/>
            <person name="Huettel B."/>
            <person name="Barry K.W."/>
            <person name="Haridas S."/>
            <person name="Chen C."/>
            <person name="Bauer D."/>
            <person name="Andreopoulos W."/>
            <person name="Pangilinan J."/>
            <person name="LaButti K."/>
            <person name="Riley R."/>
            <person name="Lipzen A."/>
            <person name="Clum A."/>
            <person name="Drula E."/>
            <person name="Henrissat B."/>
            <person name="Kohler A."/>
            <person name="Grigoriev I.V."/>
            <person name="Martin F.M."/>
            <person name="Hacquard S."/>
        </authorList>
    </citation>
    <scope>NUCLEOTIDE SEQUENCE</scope>
    <source>
        <strain evidence="2">MPI-SDFR-AT-0120</strain>
    </source>
</reference>
<dbReference type="Pfam" id="PF06985">
    <property type="entry name" value="HET"/>
    <property type="match status" value="1"/>
</dbReference>
<dbReference type="Proteomes" id="UP000813461">
    <property type="component" value="Unassembled WGS sequence"/>
</dbReference>
<protein>
    <submittedName>
        <fullName evidence="2">Heterokaryon incompatibility protein-domain-containing protein</fullName>
    </submittedName>
</protein>
<dbReference type="InterPro" id="IPR010730">
    <property type="entry name" value="HET"/>
</dbReference>
<dbReference type="InterPro" id="IPR052895">
    <property type="entry name" value="HetReg/Transcr_Mod"/>
</dbReference>
<accession>A0A8K0W3I2</accession>
<name>A0A8K0W3I2_9PLEO</name>
<evidence type="ECO:0000313" key="3">
    <source>
        <dbReference type="Proteomes" id="UP000813461"/>
    </source>
</evidence>
<organism evidence="2 3">
    <name type="scientific">Paraphoma chrysanthemicola</name>
    <dbReference type="NCBI Taxonomy" id="798071"/>
    <lineage>
        <taxon>Eukaryota</taxon>
        <taxon>Fungi</taxon>
        <taxon>Dikarya</taxon>
        <taxon>Ascomycota</taxon>
        <taxon>Pezizomycotina</taxon>
        <taxon>Dothideomycetes</taxon>
        <taxon>Pleosporomycetidae</taxon>
        <taxon>Pleosporales</taxon>
        <taxon>Pleosporineae</taxon>
        <taxon>Phaeosphaeriaceae</taxon>
        <taxon>Paraphoma</taxon>
    </lineage>
</organism>
<keyword evidence="3" id="KW-1185">Reference proteome</keyword>
<feature type="domain" description="Heterokaryon incompatibility" evidence="1">
    <location>
        <begin position="47"/>
        <end position="196"/>
    </location>
</feature>
<dbReference type="PANTHER" id="PTHR24148">
    <property type="entry name" value="ANKYRIN REPEAT DOMAIN-CONTAINING PROTEIN 39 HOMOLOG-RELATED"/>
    <property type="match status" value="1"/>
</dbReference>
<dbReference type="Pfam" id="PF26639">
    <property type="entry name" value="Het-6_barrel"/>
    <property type="match status" value="1"/>
</dbReference>
<sequence>MPYDNHRYHALTAERREIRLLTLSPGEREEPIKCSLSTVSLTAEPNYDALSYVWGKHEDQSPTIELDGSKFTVTLNLFSALRHIREPAGKDCMTLWVDAVCINQNDIDERNAQVSMMRDIYASAARVIIWLGEEDDDSETTFDALSVVANEGSWFWQDTSRNNESRRQAIFYHCGNFFFTLADRRAWFSRVWILQELAMARTDPIVVCGWQRASWATFVAAWQMIADDFLSAMGTRRKTSSTATSESNSIEKPERLSLMKVDLLNSLRQSVQLQGGMKLTKLLMSSYTSEATDPRDRIYGLLGLLELEAKDPSKCFSIPVDYRKSSAEVYADAMAHIFSRGEGPDFLSGLFMPGSSATVSEGSSISASRSRSLLPSWVPDFSRQVAHKAAQTSSMLFLPPPGMSASGAGQGAHNGKVLSGDLELQVEGLMVDTIHEIIPLGSSLHAIIHQLAHLEAATIEARERPCNFDSAIASHMQQFRSSEPLWRILVSNKRGYEAAPISYQDTYLSFLNRSGDAYDDFINSKHLDDLDKPPFEISLRFCVDNKSLFTTKNGFVGTCVPTSCPGDAIAIIFGSPTPFVLRPIRSLDGEKSTYSLVGGSYVGGIMGGEMVDELYCEDLMDSTTFFIR</sequence>